<feature type="domain" description="HAMP" evidence="19">
    <location>
        <begin position="326"/>
        <end position="379"/>
    </location>
</feature>
<keyword evidence="9 20" id="KW-0418">Kinase</keyword>
<dbReference type="PANTHER" id="PTHR45339">
    <property type="entry name" value="HYBRID SIGNAL TRANSDUCTION HISTIDINE KINASE J"/>
    <property type="match status" value="1"/>
</dbReference>
<keyword evidence="16" id="KW-0472">Membrane</keyword>
<dbReference type="Gene3D" id="3.30.565.10">
    <property type="entry name" value="Histidine kinase-like ATPase, C-terminal domain"/>
    <property type="match status" value="1"/>
</dbReference>
<evidence type="ECO:0000256" key="2">
    <source>
        <dbReference type="ARBA" id="ARBA00004651"/>
    </source>
</evidence>
<evidence type="ECO:0000256" key="1">
    <source>
        <dbReference type="ARBA" id="ARBA00000085"/>
    </source>
</evidence>
<keyword evidence="12" id="KW-0902">Two-component regulatory system</keyword>
<dbReference type="FunFam" id="1.10.287.130:FF:000002">
    <property type="entry name" value="Two-component osmosensing histidine kinase"/>
    <property type="match status" value="1"/>
</dbReference>
<dbReference type="SUPFAM" id="SSF52172">
    <property type="entry name" value="CheY-like"/>
    <property type="match status" value="1"/>
</dbReference>
<dbReference type="CDD" id="cd00082">
    <property type="entry name" value="HisKA"/>
    <property type="match status" value="1"/>
</dbReference>
<dbReference type="Pfam" id="PF00672">
    <property type="entry name" value="HAMP"/>
    <property type="match status" value="1"/>
</dbReference>
<dbReference type="EC" id="2.7.13.3" evidence="3"/>
<dbReference type="PRINTS" id="PR00344">
    <property type="entry name" value="BCTRLSENSOR"/>
</dbReference>
<keyword evidence="4" id="KW-1003">Cell membrane</keyword>
<proteinExistence type="predicted"/>
<dbReference type="OrthoDB" id="6724607at2"/>
<dbReference type="PANTHER" id="PTHR45339:SF1">
    <property type="entry name" value="HYBRID SIGNAL TRANSDUCTION HISTIDINE KINASE J"/>
    <property type="match status" value="1"/>
</dbReference>
<evidence type="ECO:0000256" key="16">
    <source>
        <dbReference type="SAM" id="Phobius"/>
    </source>
</evidence>
<comment type="subcellular location">
    <subcellularLocation>
        <location evidence="2">Cell membrane</location>
        <topology evidence="2">Multi-pass membrane protein</topology>
    </subcellularLocation>
</comment>
<keyword evidence="5 15" id="KW-0597">Phosphoprotein</keyword>
<dbReference type="Pfam" id="PF02518">
    <property type="entry name" value="HATPase_c"/>
    <property type="match status" value="1"/>
</dbReference>
<dbReference type="EMBL" id="FPJW01000005">
    <property type="protein sequence ID" value="SFX43687.1"/>
    <property type="molecule type" value="Genomic_DNA"/>
</dbReference>
<dbReference type="FunFam" id="3.30.565.10:FF:000010">
    <property type="entry name" value="Sensor histidine kinase RcsC"/>
    <property type="match status" value="1"/>
</dbReference>
<dbReference type="RefSeq" id="WP_072325900.1">
    <property type="nucleotide sequence ID" value="NZ_FPJW01000005.1"/>
</dbReference>
<evidence type="ECO:0000313" key="21">
    <source>
        <dbReference type="Proteomes" id="UP000182350"/>
    </source>
</evidence>
<dbReference type="InterPro" id="IPR036890">
    <property type="entry name" value="HATPase_C_sf"/>
</dbReference>
<dbReference type="InterPro" id="IPR005467">
    <property type="entry name" value="His_kinase_dom"/>
</dbReference>
<dbReference type="Pfam" id="PF00072">
    <property type="entry name" value="Response_reg"/>
    <property type="match status" value="1"/>
</dbReference>
<dbReference type="SUPFAM" id="SSF47384">
    <property type="entry name" value="Homodimeric domain of signal transducing histidine kinase"/>
    <property type="match status" value="1"/>
</dbReference>
<evidence type="ECO:0000313" key="20">
    <source>
        <dbReference type="EMBL" id="SFX43687.1"/>
    </source>
</evidence>
<dbReference type="PROSITE" id="PS50885">
    <property type="entry name" value="HAMP"/>
    <property type="match status" value="2"/>
</dbReference>
<evidence type="ECO:0000259" key="18">
    <source>
        <dbReference type="PROSITE" id="PS50110"/>
    </source>
</evidence>
<dbReference type="GO" id="GO:0000155">
    <property type="term" value="F:phosphorelay sensor kinase activity"/>
    <property type="evidence" value="ECO:0007669"/>
    <property type="project" value="InterPro"/>
</dbReference>
<dbReference type="GO" id="GO:0005886">
    <property type="term" value="C:plasma membrane"/>
    <property type="evidence" value="ECO:0007669"/>
    <property type="project" value="UniProtKB-SubCell"/>
</dbReference>
<dbReference type="SUPFAM" id="SSF103190">
    <property type="entry name" value="Sensory domain-like"/>
    <property type="match status" value="1"/>
</dbReference>
<keyword evidence="21" id="KW-1185">Reference proteome</keyword>
<evidence type="ECO:0000256" key="5">
    <source>
        <dbReference type="ARBA" id="ARBA00022553"/>
    </source>
</evidence>
<accession>A0A1K1X2E6</accession>
<evidence type="ECO:0000256" key="12">
    <source>
        <dbReference type="ARBA" id="ARBA00023012"/>
    </source>
</evidence>
<keyword evidence="11 16" id="KW-1133">Transmembrane helix</keyword>
<dbReference type="CDD" id="cd16922">
    <property type="entry name" value="HATPase_EvgS-ArcB-TorS-like"/>
    <property type="match status" value="1"/>
</dbReference>
<dbReference type="SMART" id="SM00388">
    <property type="entry name" value="HisKA"/>
    <property type="match status" value="1"/>
</dbReference>
<feature type="domain" description="Response regulatory" evidence="18">
    <location>
        <begin position="677"/>
        <end position="791"/>
    </location>
</feature>
<dbReference type="Proteomes" id="UP000182350">
    <property type="component" value="Unassembled WGS sequence"/>
</dbReference>
<evidence type="ECO:0000256" key="3">
    <source>
        <dbReference type="ARBA" id="ARBA00012438"/>
    </source>
</evidence>
<keyword evidence="8" id="KW-0547">Nucleotide-binding</keyword>
<dbReference type="InterPro" id="IPR003594">
    <property type="entry name" value="HATPase_dom"/>
</dbReference>
<dbReference type="InterPro" id="IPR004358">
    <property type="entry name" value="Sig_transdc_His_kin-like_C"/>
</dbReference>
<sequence>MKRTSLFRSLLLSALLTTSAVLILLVTVMLMGIVKPLEHLARQEASVLAEKEISLRLAAKQEAVISIATSLARDPRVIQGLLQQDHPLAFTALHHLQQDFAASTEYKSVFAQVISPERRILARSWQPDFTGGVAPHPLVNQVLTSGIAAASFSVGNAGPGVLGFAPVFHEGQIIGAISVTQGLGSVVRALAAENMDWLLLLDQQTILRRFDGQMPTAYSSSPFFDENYLLAHSSWFDPQLARSIRERLPNLTAGSGQLHLLDNRLVFDLPMQDSTGEYIGRSLLITDDEILTARIQQGHTSIYLSVIAVLVVVIAVVALLMGLVNQRIIRPVEDLVHTINDAVASNRFSARFHSLSHDELGELSSSLNRLFGSLEQAIHEASNAITELAQGDLDRRITAPFQGDMEEFKTGFNAAAIKLQDTQLRLQEASNAKSQFLANMSHEIRTPINGVLGMLTLLEHTRLDAEQAEQVALARSSAELLLGLVNDILDFSKIEAGKMTLENLPLDLNRLTLQLQATFRNEAARKGLLLVTQVDPALSQWVSGDALRLQQILNNLLSNAFKFTEQGQITLALALANTGRLRISVTDTGIGIAPEAAQQLFQSFTQADSTTSRKYGGTGLGLKISKELVELMHGQMDFSSQPGQGSTFWLEIPYHPCQPPQRSQDQALQTPHWPDKKLLLVEDNTVNQLLAVKLLSKFGIKPDLAVNGEEAVKLAGKQAYDLILMDCQMPVMDGYTATRSLRASGYYHPIIALTANASTEDRDLCHAAGMDDFLAKPYRMESLIDILRKWLEKT</sequence>
<feature type="domain" description="Histidine kinase" evidence="17">
    <location>
        <begin position="439"/>
        <end position="656"/>
    </location>
</feature>
<dbReference type="CDD" id="cd06225">
    <property type="entry name" value="HAMP"/>
    <property type="match status" value="1"/>
</dbReference>
<dbReference type="SMART" id="SM00387">
    <property type="entry name" value="HATPase_c"/>
    <property type="match status" value="1"/>
</dbReference>
<organism evidence="20 21">
    <name type="scientific">Marinospirillum alkaliphilum DSM 21637</name>
    <dbReference type="NCBI Taxonomy" id="1122209"/>
    <lineage>
        <taxon>Bacteria</taxon>
        <taxon>Pseudomonadati</taxon>
        <taxon>Pseudomonadota</taxon>
        <taxon>Gammaproteobacteria</taxon>
        <taxon>Oceanospirillales</taxon>
        <taxon>Oceanospirillaceae</taxon>
        <taxon>Marinospirillum</taxon>
    </lineage>
</organism>
<protein>
    <recommendedName>
        <fullName evidence="14">Sensory/regulatory protein RpfC</fullName>
        <ecNumber evidence="3">2.7.13.3</ecNumber>
    </recommendedName>
</protein>
<dbReference type="InterPro" id="IPR001789">
    <property type="entry name" value="Sig_transdc_resp-reg_receiver"/>
</dbReference>
<dbReference type="InterPro" id="IPR011006">
    <property type="entry name" value="CheY-like_superfamily"/>
</dbReference>
<dbReference type="Gene3D" id="3.30.450.20">
    <property type="entry name" value="PAS domain"/>
    <property type="match status" value="1"/>
</dbReference>
<dbReference type="SUPFAM" id="SSF158472">
    <property type="entry name" value="HAMP domain-like"/>
    <property type="match status" value="1"/>
</dbReference>
<evidence type="ECO:0000256" key="14">
    <source>
        <dbReference type="ARBA" id="ARBA00068150"/>
    </source>
</evidence>
<evidence type="ECO:0000256" key="15">
    <source>
        <dbReference type="PROSITE-ProRule" id="PRU00169"/>
    </source>
</evidence>
<evidence type="ECO:0000256" key="6">
    <source>
        <dbReference type="ARBA" id="ARBA00022679"/>
    </source>
</evidence>
<name>A0A1K1X2E6_9GAMM</name>
<evidence type="ECO:0000256" key="7">
    <source>
        <dbReference type="ARBA" id="ARBA00022692"/>
    </source>
</evidence>
<dbReference type="Gene3D" id="3.40.50.2300">
    <property type="match status" value="1"/>
</dbReference>
<dbReference type="InterPro" id="IPR003660">
    <property type="entry name" value="HAMP_dom"/>
</dbReference>
<feature type="domain" description="HAMP" evidence="19">
    <location>
        <begin position="380"/>
        <end position="424"/>
    </location>
</feature>
<evidence type="ECO:0000256" key="13">
    <source>
        <dbReference type="ARBA" id="ARBA00064003"/>
    </source>
</evidence>
<evidence type="ECO:0000259" key="19">
    <source>
        <dbReference type="PROSITE" id="PS50885"/>
    </source>
</evidence>
<dbReference type="SUPFAM" id="SSF55874">
    <property type="entry name" value="ATPase domain of HSP90 chaperone/DNA topoisomerase II/histidine kinase"/>
    <property type="match status" value="1"/>
</dbReference>
<evidence type="ECO:0000256" key="8">
    <source>
        <dbReference type="ARBA" id="ARBA00022741"/>
    </source>
</evidence>
<dbReference type="PROSITE" id="PS50109">
    <property type="entry name" value="HIS_KIN"/>
    <property type="match status" value="1"/>
</dbReference>
<dbReference type="GO" id="GO:0005524">
    <property type="term" value="F:ATP binding"/>
    <property type="evidence" value="ECO:0007669"/>
    <property type="project" value="UniProtKB-KW"/>
</dbReference>
<evidence type="ECO:0000256" key="10">
    <source>
        <dbReference type="ARBA" id="ARBA00022840"/>
    </source>
</evidence>
<evidence type="ECO:0000256" key="11">
    <source>
        <dbReference type="ARBA" id="ARBA00022989"/>
    </source>
</evidence>
<dbReference type="CDD" id="cd17546">
    <property type="entry name" value="REC_hyHK_CKI1_RcsC-like"/>
    <property type="match status" value="1"/>
</dbReference>
<evidence type="ECO:0000256" key="9">
    <source>
        <dbReference type="ARBA" id="ARBA00022777"/>
    </source>
</evidence>
<dbReference type="InterPro" id="IPR029151">
    <property type="entry name" value="Sensor-like_sf"/>
</dbReference>
<comment type="subunit">
    <text evidence="13">At low DSF concentrations, interacts with RpfF.</text>
</comment>
<evidence type="ECO:0000259" key="17">
    <source>
        <dbReference type="PROSITE" id="PS50109"/>
    </source>
</evidence>
<keyword evidence="7 16" id="KW-0812">Transmembrane</keyword>
<dbReference type="Gene3D" id="1.10.287.130">
    <property type="match status" value="1"/>
</dbReference>
<dbReference type="Gene3D" id="6.10.340.10">
    <property type="match status" value="1"/>
</dbReference>
<gene>
    <name evidence="20" type="ORF">SAMN02745752_01668</name>
</gene>
<dbReference type="SMART" id="SM00304">
    <property type="entry name" value="HAMP"/>
    <property type="match status" value="2"/>
</dbReference>
<dbReference type="InterPro" id="IPR036097">
    <property type="entry name" value="HisK_dim/P_sf"/>
</dbReference>
<dbReference type="PROSITE" id="PS50110">
    <property type="entry name" value="RESPONSE_REGULATORY"/>
    <property type="match status" value="1"/>
</dbReference>
<dbReference type="InterPro" id="IPR003661">
    <property type="entry name" value="HisK_dim/P_dom"/>
</dbReference>
<feature type="transmembrane region" description="Helical" evidence="16">
    <location>
        <begin position="302"/>
        <end position="324"/>
    </location>
</feature>
<dbReference type="AlphaFoldDB" id="A0A1K1X2E6"/>
<dbReference type="STRING" id="1122209.SAMN02745752_01668"/>
<keyword evidence="10" id="KW-0067">ATP-binding</keyword>
<feature type="modified residue" description="4-aspartylphosphate" evidence="15">
    <location>
        <position position="726"/>
    </location>
</feature>
<dbReference type="SMART" id="SM00448">
    <property type="entry name" value="REC"/>
    <property type="match status" value="1"/>
</dbReference>
<keyword evidence="6" id="KW-0808">Transferase</keyword>
<evidence type="ECO:0000256" key="4">
    <source>
        <dbReference type="ARBA" id="ARBA00022475"/>
    </source>
</evidence>
<comment type="catalytic activity">
    <reaction evidence="1">
        <text>ATP + protein L-histidine = ADP + protein N-phospho-L-histidine.</text>
        <dbReference type="EC" id="2.7.13.3"/>
    </reaction>
</comment>
<dbReference type="Pfam" id="PF00512">
    <property type="entry name" value="HisKA"/>
    <property type="match status" value="1"/>
</dbReference>
<reference evidence="20 21" key="1">
    <citation type="submission" date="2016-11" db="EMBL/GenBank/DDBJ databases">
        <authorList>
            <person name="Jaros S."/>
            <person name="Januszkiewicz K."/>
            <person name="Wedrychowicz H."/>
        </authorList>
    </citation>
    <scope>NUCLEOTIDE SEQUENCE [LARGE SCALE GENOMIC DNA]</scope>
    <source>
        <strain evidence="20 21">DSM 21637</strain>
    </source>
</reference>